<dbReference type="Gene3D" id="3.30.70.270">
    <property type="match status" value="1"/>
</dbReference>
<keyword evidence="5" id="KW-0548">Nucleotidyltransferase</keyword>
<protein>
    <recommendedName>
        <fullName evidence="2">diguanylate cyclase</fullName>
        <ecNumber evidence="2">2.7.7.65</ecNumber>
    </recommendedName>
</protein>
<dbReference type="EC" id="2.7.7.65" evidence="2"/>
<dbReference type="Proteomes" id="UP000092627">
    <property type="component" value="Unassembled WGS sequence"/>
</dbReference>
<dbReference type="GO" id="GO:1902201">
    <property type="term" value="P:negative regulation of bacterial-type flagellum-dependent cell motility"/>
    <property type="evidence" value="ECO:0007669"/>
    <property type="project" value="TreeGrafter"/>
</dbReference>
<dbReference type="OrthoDB" id="9812358at2"/>
<dbReference type="PANTHER" id="PTHR45138:SF9">
    <property type="entry name" value="DIGUANYLATE CYCLASE DGCM-RELATED"/>
    <property type="match status" value="1"/>
</dbReference>
<dbReference type="GO" id="GO:0005886">
    <property type="term" value="C:plasma membrane"/>
    <property type="evidence" value="ECO:0007669"/>
    <property type="project" value="TreeGrafter"/>
</dbReference>
<proteinExistence type="predicted"/>
<keyword evidence="6" id="KW-1185">Reference proteome</keyword>
<dbReference type="GO" id="GO:0043709">
    <property type="term" value="P:cell adhesion involved in single-species biofilm formation"/>
    <property type="evidence" value="ECO:0007669"/>
    <property type="project" value="TreeGrafter"/>
</dbReference>
<dbReference type="RefSeq" id="WP_082861063.1">
    <property type="nucleotide sequence ID" value="NZ_FLOC01000008.1"/>
</dbReference>
<dbReference type="FunFam" id="3.30.70.270:FF:000001">
    <property type="entry name" value="Diguanylate cyclase domain protein"/>
    <property type="match status" value="1"/>
</dbReference>
<evidence type="ECO:0000256" key="3">
    <source>
        <dbReference type="ARBA" id="ARBA00034247"/>
    </source>
</evidence>
<dbReference type="SUPFAM" id="SSF55785">
    <property type="entry name" value="PYP-like sensor domain (PAS domain)"/>
    <property type="match status" value="1"/>
</dbReference>
<dbReference type="SMART" id="SM00267">
    <property type="entry name" value="GGDEF"/>
    <property type="match status" value="1"/>
</dbReference>
<accession>A0A1A8TEG7</accession>
<name>A0A1A8TEG7_9GAMM</name>
<dbReference type="InterPro" id="IPR043128">
    <property type="entry name" value="Rev_trsase/Diguanyl_cyclase"/>
</dbReference>
<dbReference type="NCBIfam" id="TIGR00229">
    <property type="entry name" value="sensory_box"/>
    <property type="match status" value="1"/>
</dbReference>
<dbReference type="SMART" id="SM00065">
    <property type="entry name" value="GAF"/>
    <property type="match status" value="1"/>
</dbReference>
<dbReference type="STRING" id="295068.MAQ5080_01679"/>
<evidence type="ECO:0000259" key="4">
    <source>
        <dbReference type="PROSITE" id="PS50887"/>
    </source>
</evidence>
<gene>
    <name evidence="5" type="primary">yedQ_3</name>
    <name evidence="5" type="ORF">MAQ5080_01679</name>
</gene>
<dbReference type="CDD" id="cd00130">
    <property type="entry name" value="PAS"/>
    <property type="match status" value="1"/>
</dbReference>
<dbReference type="CDD" id="cd01949">
    <property type="entry name" value="GGDEF"/>
    <property type="match status" value="1"/>
</dbReference>
<sequence length="595" mass="66615">MSNEALPLLEIVDEDSLSKVLDSFYAMIPEMAYLMDDAGQVLAKARTSPKWPAEKQSYRRSVDVDGCQPFMICVLAHDESNGDLGLPADNISALLDILAQLISLKVSAALAKSQRRSPVHDAPFQLKDVLQASPMAIGWSNSTTREIEYINPAFERMFGYSLAEIPTLGVWFMKAFPDEHYRETVLMPWYEESHEAQKHGDFSKTRQLVVTCKDGSLRHVMLNVTFVGERRLVNFSDVTDYFNIHERLEINNKLLEMVAKGDKLKDIMLALVEHVESELPDAIASVLLMDEEQRLRSYVAPNLPNSYLKAIDGIPPGPSLGSCGTAAYRKERVVVEDIYQSTYWKGYTHLADLAAVKACWSDPILSSSGEVLGTFALYYPYPAAPSEQSLELLNFTSNLASVAIEHRRGLHALEKRAYYDHLTGLSNRGHFFECAGKALEGFTDEQTFYCMIMMDIDHFKQVNDRFGHKAGDKVLVKVAQVMLSIVDDVDLVGRIGGEEFAIMLPEVTKRQARVIAEQICQAVEQLQVEVNDDQIIKVTMSAGIAQCCEEGECAISIDRLFGRADEALYLAKSLGRNRVEVFSKEERENAAHHHG</sequence>
<comment type="cofactor">
    <cofactor evidence="1">
        <name>Mg(2+)</name>
        <dbReference type="ChEBI" id="CHEBI:18420"/>
    </cofactor>
</comment>
<organism evidence="5 6">
    <name type="scientific">Marinomonas aquimarina</name>
    <dbReference type="NCBI Taxonomy" id="295068"/>
    <lineage>
        <taxon>Bacteria</taxon>
        <taxon>Pseudomonadati</taxon>
        <taxon>Pseudomonadota</taxon>
        <taxon>Gammaproteobacteria</taxon>
        <taxon>Oceanospirillales</taxon>
        <taxon>Oceanospirillaceae</taxon>
        <taxon>Marinomonas</taxon>
    </lineage>
</organism>
<evidence type="ECO:0000256" key="2">
    <source>
        <dbReference type="ARBA" id="ARBA00012528"/>
    </source>
</evidence>
<dbReference type="PANTHER" id="PTHR45138">
    <property type="entry name" value="REGULATORY COMPONENTS OF SENSORY TRANSDUCTION SYSTEM"/>
    <property type="match status" value="1"/>
</dbReference>
<feature type="domain" description="GGDEF" evidence="4">
    <location>
        <begin position="447"/>
        <end position="584"/>
    </location>
</feature>
<dbReference type="PROSITE" id="PS50887">
    <property type="entry name" value="GGDEF"/>
    <property type="match status" value="1"/>
</dbReference>
<dbReference type="AlphaFoldDB" id="A0A1A8TEG7"/>
<dbReference type="Gene3D" id="3.30.450.40">
    <property type="match status" value="1"/>
</dbReference>
<dbReference type="Pfam" id="PF13185">
    <property type="entry name" value="GAF_2"/>
    <property type="match status" value="1"/>
</dbReference>
<evidence type="ECO:0000256" key="1">
    <source>
        <dbReference type="ARBA" id="ARBA00001946"/>
    </source>
</evidence>
<dbReference type="SUPFAM" id="SSF55781">
    <property type="entry name" value="GAF domain-like"/>
    <property type="match status" value="1"/>
</dbReference>
<dbReference type="InterPro" id="IPR050469">
    <property type="entry name" value="Diguanylate_Cyclase"/>
</dbReference>
<comment type="catalytic activity">
    <reaction evidence="3">
        <text>2 GTP = 3',3'-c-di-GMP + 2 diphosphate</text>
        <dbReference type="Rhea" id="RHEA:24898"/>
        <dbReference type="ChEBI" id="CHEBI:33019"/>
        <dbReference type="ChEBI" id="CHEBI:37565"/>
        <dbReference type="ChEBI" id="CHEBI:58805"/>
        <dbReference type="EC" id="2.7.7.65"/>
    </reaction>
</comment>
<dbReference type="Gene3D" id="3.30.450.20">
    <property type="entry name" value="PAS domain"/>
    <property type="match status" value="1"/>
</dbReference>
<dbReference type="InterPro" id="IPR000160">
    <property type="entry name" value="GGDEF_dom"/>
</dbReference>
<evidence type="ECO:0000313" key="5">
    <source>
        <dbReference type="EMBL" id="SBS30473.1"/>
    </source>
</evidence>
<keyword evidence="5" id="KW-0808">Transferase</keyword>
<dbReference type="SUPFAM" id="SSF55073">
    <property type="entry name" value="Nucleotide cyclase"/>
    <property type="match status" value="1"/>
</dbReference>
<dbReference type="InterPro" id="IPR003018">
    <property type="entry name" value="GAF"/>
</dbReference>
<dbReference type="InterPro" id="IPR000014">
    <property type="entry name" value="PAS"/>
</dbReference>
<dbReference type="InterPro" id="IPR035965">
    <property type="entry name" value="PAS-like_dom_sf"/>
</dbReference>
<dbReference type="InterPro" id="IPR029787">
    <property type="entry name" value="Nucleotide_cyclase"/>
</dbReference>
<dbReference type="InterPro" id="IPR029016">
    <property type="entry name" value="GAF-like_dom_sf"/>
</dbReference>
<dbReference type="GO" id="GO:0052621">
    <property type="term" value="F:diguanylate cyclase activity"/>
    <property type="evidence" value="ECO:0007669"/>
    <property type="project" value="UniProtKB-EC"/>
</dbReference>
<dbReference type="Pfam" id="PF13188">
    <property type="entry name" value="PAS_8"/>
    <property type="match status" value="1"/>
</dbReference>
<evidence type="ECO:0000313" key="6">
    <source>
        <dbReference type="Proteomes" id="UP000092627"/>
    </source>
</evidence>
<dbReference type="NCBIfam" id="TIGR00254">
    <property type="entry name" value="GGDEF"/>
    <property type="match status" value="1"/>
</dbReference>
<dbReference type="EMBL" id="FLOC01000008">
    <property type="protein sequence ID" value="SBS30473.1"/>
    <property type="molecule type" value="Genomic_DNA"/>
</dbReference>
<reference evidence="5 6" key="1">
    <citation type="submission" date="2016-06" db="EMBL/GenBank/DDBJ databases">
        <authorList>
            <person name="Kjaerup R.B."/>
            <person name="Dalgaard T.S."/>
            <person name="Juul-Madsen H.R."/>
        </authorList>
    </citation>
    <scope>NUCLEOTIDE SEQUENCE [LARGE SCALE GENOMIC DNA]</scope>
    <source>
        <strain evidence="5 6">CECT 5080</strain>
    </source>
</reference>
<dbReference type="Pfam" id="PF00990">
    <property type="entry name" value="GGDEF"/>
    <property type="match status" value="1"/>
</dbReference>